<dbReference type="KEGG" id="amob:HG15A2_42800"/>
<protein>
    <submittedName>
        <fullName evidence="3">Uncharacterized protein</fullName>
    </submittedName>
</protein>
<dbReference type="EMBL" id="CP036263">
    <property type="protein sequence ID" value="QDT00938.1"/>
    <property type="molecule type" value="Genomic_DNA"/>
</dbReference>
<organism evidence="3 4">
    <name type="scientific">Adhaeretor mobilis</name>
    <dbReference type="NCBI Taxonomy" id="1930276"/>
    <lineage>
        <taxon>Bacteria</taxon>
        <taxon>Pseudomonadati</taxon>
        <taxon>Planctomycetota</taxon>
        <taxon>Planctomycetia</taxon>
        <taxon>Pirellulales</taxon>
        <taxon>Lacipirellulaceae</taxon>
        <taxon>Adhaeretor</taxon>
    </lineage>
</organism>
<proteinExistence type="predicted"/>
<feature type="chain" id="PRO_5021706882" evidence="2">
    <location>
        <begin position="23"/>
        <end position="142"/>
    </location>
</feature>
<evidence type="ECO:0000256" key="2">
    <source>
        <dbReference type="SAM" id="SignalP"/>
    </source>
</evidence>
<feature type="signal peptide" evidence="2">
    <location>
        <begin position="1"/>
        <end position="22"/>
    </location>
</feature>
<dbReference type="OrthoDB" id="281612at2"/>
<sequence length="142" mass="15050" precursor="true">MRRIDRIYIFIALMASSSLLMGCGDSDTAYDIVPVEGKVTFVDGSPIPGAFVQFVPQTPPVDAKTVPRPGIAGLAEDGTIEQVTTYDYGDGLVQGKHKVIVSSKTGGGQRTNAVDPKYSSASSTPLVVDTADMPFDIKVEKP</sequence>
<evidence type="ECO:0000256" key="1">
    <source>
        <dbReference type="SAM" id="MobiDB-lite"/>
    </source>
</evidence>
<feature type="region of interest" description="Disordered" evidence="1">
    <location>
        <begin position="103"/>
        <end position="122"/>
    </location>
</feature>
<keyword evidence="2" id="KW-0732">Signal</keyword>
<evidence type="ECO:0000313" key="4">
    <source>
        <dbReference type="Proteomes" id="UP000319852"/>
    </source>
</evidence>
<dbReference type="Proteomes" id="UP000319852">
    <property type="component" value="Chromosome"/>
</dbReference>
<reference evidence="3 4" key="1">
    <citation type="submission" date="2019-02" db="EMBL/GenBank/DDBJ databases">
        <title>Deep-cultivation of Planctomycetes and their phenomic and genomic characterization uncovers novel biology.</title>
        <authorList>
            <person name="Wiegand S."/>
            <person name="Jogler M."/>
            <person name="Boedeker C."/>
            <person name="Pinto D."/>
            <person name="Vollmers J."/>
            <person name="Rivas-Marin E."/>
            <person name="Kohn T."/>
            <person name="Peeters S.H."/>
            <person name="Heuer A."/>
            <person name="Rast P."/>
            <person name="Oberbeckmann S."/>
            <person name="Bunk B."/>
            <person name="Jeske O."/>
            <person name="Meyerdierks A."/>
            <person name="Storesund J.E."/>
            <person name="Kallscheuer N."/>
            <person name="Luecker S."/>
            <person name="Lage O.M."/>
            <person name="Pohl T."/>
            <person name="Merkel B.J."/>
            <person name="Hornburger P."/>
            <person name="Mueller R.-W."/>
            <person name="Bruemmer F."/>
            <person name="Labrenz M."/>
            <person name="Spormann A.M."/>
            <person name="Op den Camp H."/>
            <person name="Overmann J."/>
            <person name="Amann R."/>
            <person name="Jetten M.S.M."/>
            <person name="Mascher T."/>
            <person name="Medema M.H."/>
            <person name="Devos D.P."/>
            <person name="Kaster A.-K."/>
            <person name="Ovreas L."/>
            <person name="Rohde M."/>
            <person name="Galperin M.Y."/>
            <person name="Jogler C."/>
        </authorList>
    </citation>
    <scope>NUCLEOTIDE SEQUENCE [LARGE SCALE GENOMIC DNA]</scope>
    <source>
        <strain evidence="3 4">HG15A2</strain>
    </source>
</reference>
<accession>A0A517N1Q7</accession>
<dbReference type="PROSITE" id="PS51257">
    <property type="entry name" value="PROKAR_LIPOPROTEIN"/>
    <property type="match status" value="1"/>
</dbReference>
<gene>
    <name evidence="3" type="ORF">HG15A2_42800</name>
</gene>
<evidence type="ECO:0000313" key="3">
    <source>
        <dbReference type="EMBL" id="QDT00938.1"/>
    </source>
</evidence>
<keyword evidence="4" id="KW-1185">Reference proteome</keyword>
<dbReference type="AlphaFoldDB" id="A0A517N1Q7"/>
<name>A0A517N1Q7_9BACT</name>
<dbReference type="RefSeq" id="WP_145062768.1">
    <property type="nucleotide sequence ID" value="NZ_CP036263.1"/>
</dbReference>